<reference evidence="1" key="1">
    <citation type="journal article" date="2015" name="Int. J. Syst. Evol. Microbiol.">
        <title>Rhizobium alvei sp. nov., isolated from a freshwater river.</title>
        <authorList>
            <person name="Sheu S.Y."/>
            <person name="Huang H.W."/>
            <person name="Young C.C."/>
            <person name="Chen W.M."/>
        </authorList>
    </citation>
    <scope>NUCLEOTIDE SEQUENCE</scope>
    <source>
        <strain evidence="1">TNR-22</strain>
    </source>
</reference>
<evidence type="ECO:0000313" key="1">
    <source>
        <dbReference type="EMBL" id="MDO6966994.1"/>
    </source>
</evidence>
<organism evidence="1 2">
    <name type="scientific">Rhizobium alvei</name>
    <dbReference type="NCBI Taxonomy" id="1132659"/>
    <lineage>
        <taxon>Bacteria</taxon>
        <taxon>Pseudomonadati</taxon>
        <taxon>Pseudomonadota</taxon>
        <taxon>Alphaproteobacteria</taxon>
        <taxon>Hyphomicrobiales</taxon>
        <taxon>Rhizobiaceae</taxon>
        <taxon>Rhizobium/Agrobacterium group</taxon>
        <taxon>Rhizobium</taxon>
    </lineage>
</organism>
<reference evidence="1" key="2">
    <citation type="submission" date="2023-07" db="EMBL/GenBank/DDBJ databases">
        <authorList>
            <person name="Shen H."/>
        </authorList>
    </citation>
    <scope>NUCLEOTIDE SEQUENCE</scope>
    <source>
        <strain evidence="1">TNR-22</strain>
    </source>
</reference>
<evidence type="ECO:0000313" key="2">
    <source>
        <dbReference type="Proteomes" id="UP001174932"/>
    </source>
</evidence>
<gene>
    <name evidence="1" type="ORF">Q4481_23815</name>
</gene>
<evidence type="ECO:0008006" key="3">
    <source>
        <dbReference type="Google" id="ProtNLM"/>
    </source>
</evidence>
<keyword evidence="2" id="KW-1185">Reference proteome</keyword>
<comment type="caution">
    <text evidence="1">The sequence shown here is derived from an EMBL/GenBank/DDBJ whole genome shotgun (WGS) entry which is preliminary data.</text>
</comment>
<dbReference type="RefSeq" id="WP_304378924.1">
    <property type="nucleotide sequence ID" value="NZ_JAUOZU010000024.1"/>
</dbReference>
<proteinExistence type="predicted"/>
<protein>
    <recommendedName>
        <fullName evidence="3">DUF4242 domain-containing protein</fullName>
    </recommendedName>
</protein>
<accession>A0ABT8YTC6</accession>
<dbReference type="Proteomes" id="UP001174932">
    <property type="component" value="Unassembled WGS sequence"/>
</dbReference>
<name>A0ABT8YTC6_9HYPH</name>
<dbReference type="EMBL" id="JAUOZU010000024">
    <property type="protein sequence ID" value="MDO6966994.1"/>
    <property type="molecule type" value="Genomic_DNA"/>
</dbReference>
<sequence>MMKNVSHIEIEGGTVIADGNCSLPTFIGQYRYYVSVIEGDGGRICMWDGDDYADALMEADELKTSFSARRVVDMTVMAA</sequence>